<dbReference type="InterPro" id="IPR008207">
    <property type="entry name" value="Sig_transdc_His_kin_Hpt_dom"/>
</dbReference>
<evidence type="ECO:0000256" key="1">
    <source>
        <dbReference type="ARBA" id="ARBA00023012"/>
    </source>
</evidence>
<feature type="domain" description="HPt" evidence="3">
    <location>
        <begin position="25"/>
        <end position="119"/>
    </location>
</feature>
<gene>
    <name evidence="4" type="ORF">DM484_19110</name>
</gene>
<dbReference type="InterPro" id="IPR036641">
    <property type="entry name" value="HPT_dom_sf"/>
</dbReference>
<keyword evidence="4" id="KW-0808">Transferase</keyword>
<evidence type="ECO:0000313" key="4">
    <source>
        <dbReference type="EMBL" id="PZN75298.1"/>
    </source>
</evidence>
<reference evidence="4 5" key="1">
    <citation type="journal article" date="2018" name="Aquat. Microb. Ecol.">
        <title>Gammaproteobacterial methanotrophs dominate.</title>
        <authorList>
            <person name="Rissanen A.J."/>
            <person name="Saarenheimo J."/>
            <person name="Tiirola M."/>
            <person name="Peura S."/>
            <person name="Aalto S.L."/>
            <person name="Karvinen A."/>
            <person name="Nykanen H."/>
        </authorList>
    </citation>
    <scope>NUCLEOTIDE SEQUENCE [LARGE SCALE GENOMIC DNA]</scope>
    <source>
        <strain evidence="4">AMbin10</strain>
    </source>
</reference>
<evidence type="ECO:0000313" key="5">
    <source>
        <dbReference type="Proteomes" id="UP000249396"/>
    </source>
</evidence>
<accession>A0A2W4R5D5</accession>
<comment type="caution">
    <text evidence="4">The sequence shown here is derived from an EMBL/GenBank/DDBJ whole genome shotgun (WGS) entry which is preliminary data.</text>
</comment>
<organism evidence="4 5">
    <name type="scientific">Candidatus Methylumidiphilus alinenensis</name>
    <dbReference type="NCBI Taxonomy" id="2202197"/>
    <lineage>
        <taxon>Bacteria</taxon>
        <taxon>Pseudomonadati</taxon>
        <taxon>Pseudomonadota</taxon>
        <taxon>Gammaproteobacteria</taxon>
        <taxon>Methylococcales</taxon>
        <taxon>Candidatus Methylumidiphilus</taxon>
    </lineage>
</organism>
<keyword evidence="2" id="KW-0597">Phosphoprotein</keyword>
<dbReference type="GO" id="GO:0004672">
    <property type="term" value="F:protein kinase activity"/>
    <property type="evidence" value="ECO:0007669"/>
    <property type="project" value="UniProtKB-ARBA"/>
</dbReference>
<name>A0A2W4R5D5_9GAMM</name>
<sequence>EGDSPEATVTRQIDTDAGLKYFNGKLSAYHRVLAKFAERHGADAANLQTALAAGDRATAERTAHSLKGLAAMLGMQGVRQLAADLEHKIRGGADDGELAETITALSEMLAEVCTEIRAMGLDVKDAPRVEVDPAQVRHLLAKLETQLEQDDMNACGIWREFRPLLASSLGDERLAALGRQIESFDFPQALTSLRTIMAEQGGV</sequence>
<dbReference type="Proteomes" id="UP000249396">
    <property type="component" value="Unassembled WGS sequence"/>
</dbReference>
<evidence type="ECO:0000256" key="2">
    <source>
        <dbReference type="PROSITE-ProRule" id="PRU00110"/>
    </source>
</evidence>
<keyword evidence="1" id="KW-0902">Two-component regulatory system</keyword>
<proteinExistence type="predicted"/>
<feature type="modified residue" description="Phosphohistidine" evidence="2">
    <location>
        <position position="64"/>
    </location>
</feature>
<feature type="non-terminal residue" evidence="4">
    <location>
        <position position="1"/>
    </location>
</feature>
<dbReference type="GO" id="GO:0000160">
    <property type="term" value="P:phosphorelay signal transduction system"/>
    <property type="evidence" value="ECO:0007669"/>
    <property type="project" value="UniProtKB-KW"/>
</dbReference>
<evidence type="ECO:0000259" key="3">
    <source>
        <dbReference type="PROSITE" id="PS50894"/>
    </source>
</evidence>
<dbReference type="EMBL" id="QJPH01000392">
    <property type="protein sequence ID" value="PZN75298.1"/>
    <property type="molecule type" value="Genomic_DNA"/>
</dbReference>
<dbReference type="Pfam" id="PF01627">
    <property type="entry name" value="Hpt"/>
    <property type="match status" value="1"/>
</dbReference>
<protein>
    <submittedName>
        <fullName evidence="4">Histidine kinase</fullName>
    </submittedName>
</protein>
<dbReference type="SMART" id="SM00073">
    <property type="entry name" value="HPT"/>
    <property type="match status" value="1"/>
</dbReference>
<dbReference type="PROSITE" id="PS50894">
    <property type="entry name" value="HPT"/>
    <property type="match status" value="1"/>
</dbReference>
<keyword evidence="4" id="KW-0418">Kinase</keyword>
<dbReference type="Gene3D" id="1.20.120.160">
    <property type="entry name" value="HPT domain"/>
    <property type="match status" value="1"/>
</dbReference>
<dbReference type="SUPFAM" id="SSF47226">
    <property type="entry name" value="Histidine-containing phosphotransfer domain, HPT domain"/>
    <property type="match status" value="1"/>
</dbReference>
<dbReference type="AlphaFoldDB" id="A0A2W4R5D5"/>